<reference evidence="1 2" key="1">
    <citation type="submission" date="2024-04" db="EMBL/GenBank/DDBJ databases">
        <title>draft genome sequnece of Flavobacterium buctense JCM 30750.</title>
        <authorList>
            <person name="Kim D.-U."/>
        </authorList>
    </citation>
    <scope>NUCLEOTIDE SEQUENCE [LARGE SCALE GENOMIC DNA]</scope>
    <source>
        <strain evidence="1 2">JCM 30750</strain>
    </source>
</reference>
<dbReference type="RefSeq" id="WP_187660884.1">
    <property type="nucleotide sequence ID" value="NZ_JACTAB010000006.1"/>
</dbReference>
<organism evidence="1 2">
    <name type="scientific">Flavobacterium buctense</name>
    <dbReference type="NCBI Taxonomy" id="1648146"/>
    <lineage>
        <taxon>Bacteria</taxon>
        <taxon>Pseudomonadati</taxon>
        <taxon>Bacteroidota</taxon>
        <taxon>Flavobacteriia</taxon>
        <taxon>Flavobacteriales</taxon>
        <taxon>Flavobacteriaceae</taxon>
        <taxon>Flavobacterium</taxon>
    </lineage>
</organism>
<accession>A0ABU9E2A1</accession>
<dbReference type="Proteomes" id="UP001491349">
    <property type="component" value="Unassembled WGS sequence"/>
</dbReference>
<proteinExistence type="predicted"/>
<evidence type="ECO:0000313" key="2">
    <source>
        <dbReference type="Proteomes" id="UP001491349"/>
    </source>
</evidence>
<protein>
    <submittedName>
        <fullName evidence="1">Uncharacterized protein</fullName>
    </submittedName>
</protein>
<sequence length="249" mass="27402">MAKSNGILKIEGTLENLTFYKKDGESYVRRKGGVSKERIENDPNYLRTRENNSEFATAAGAGKMLRMALGSLIFKAKDSKMTSRLVKTMSDVKRYDTTSARGQRQVYNGLGTPDGKMMLNGFDFNINAPLSTVLFAIYDLDTATGVVTIPNLVPQEQIRYPEGATHVSFQSAVLAIDFETETSELVLSTIENVPINLTPTSVTLTPPSVPTTTGVTLFLLGVSFFQEFNGVQYSLKNEDYSVLQVVEVV</sequence>
<evidence type="ECO:0000313" key="1">
    <source>
        <dbReference type="EMBL" id="MEK8180773.1"/>
    </source>
</evidence>
<name>A0ABU9E2A1_9FLAO</name>
<dbReference type="EMBL" id="JBBPCB010000006">
    <property type="protein sequence ID" value="MEK8180773.1"/>
    <property type="molecule type" value="Genomic_DNA"/>
</dbReference>
<comment type="caution">
    <text evidence="1">The sequence shown here is derived from an EMBL/GenBank/DDBJ whole genome shotgun (WGS) entry which is preliminary data.</text>
</comment>
<gene>
    <name evidence="1" type="ORF">WMW71_10520</name>
</gene>
<keyword evidence="2" id="KW-1185">Reference proteome</keyword>